<dbReference type="Proteomes" id="UP000271337">
    <property type="component" value="Unassembled WGS sequence"/>
</dbReference>
<evidence type="ECO:0000313" key="6">
    <source>
        <dbReference type="EMBL" id="RMX75658.1"/>
    </source>
</evidence>
<feature type="repeat" description="ANK" evidence="3">
    <location>
        <begin position="535"/>
        <end position="567"/>
    </location>
</feature>
<dbReference type="Proteomes" id="UP000281245">
    <property type="component" value="Unassembled WGS sequence"/>
</dbReference>
<reference evidence="10 11" key="1">
    <citation type="journal article" date="2018" name="BMC Genomics">
        <title>Genomic evidence for intraspecific hybridization in a clonal and extremely halotolerant yeast.</title>
        <authorList>
            <person name="Gostincar C."/>
            <person name="Stajich J.E."/>
            <person name="Zupancic J."/>
            <person name="Zalar P."/>
            <person name="Gunde-Cimerman N."/>
        </authorList>
    </citation>
    <scope>NUCLEOTIDE SEQUENCE [LARGE SCALE GENOMIC DNA]</scope>
    <source>
        <strain evidence="9 11">EXF-6651</strain>
        <strain evidence="7 13">EXF-6654</strain>
        <strain evidence="6 12">EXF-6656</strain>
        <strain evidence="8 10">EXF-6669</strain>
    </source>
</reference>
<evidence type="ECO:0000313" key="8">
    <source>
        <dbReference type="EMBL" id="RMY24188.1"/>
    </source>
</evidence>
<dbReference type="AlphaFoldDB" id="A0A3M7BP18"/>
<dbReference type="PRINTS" id="PR01415">
    <property type="entry name" value="ANKYRIN"/>
</dbReference>
<evidence type="ECO:0000256" key="2">
    <source>
        <dbReference type="ARBA" id="ARBA00023043"/>
    </source>
</evidence>
<dbReference type="EMBL" id="QWIJ01001255">
    <property type="protein sequence ID" value="RMX75658.1"/>
    <property type="molecule type" value="Genomic_DNA"/>
</dbReference>
<evidence type="ECO:0000313" key="13">
    <source>
        <dbReference type="Proteomes" id="UP000282582"/>
    </source>
</evidence>
<feature type="domain" description="Azaphilone pigments biosynthesis cluster protein L N-terminal" evidence="5">
    <location>
        <begin position="1"/>
        <end position="209"/>
    </location>
</feature>
<evidence type="ECO:0000256" key="1">
    <source>
        <dbReference type="ARBA" id="ARBA00022737"/>
    </source>
</evidence>
<comment type="caution">
    <text evidence="9">The sequence shown here is derived from an EMBL/GenBank/DDBJ whole genome shotgun (WGS) entry which is preliminary data.</text>
</comment>
<dbReference type="PROSITE" id="PS50088">
    <property type="entry name" value="ANK_REPEAT"/>
    <property type="match status" value="2"/>
</dbReference>
<dbReference type="InterPro" id="IPR031348">
    <property type="entry name" value="PigL_N"/>
</dbReference>
<dbReference type="EMBL" id="QWIK01000027">
    <property type="protein sequence ID" value="RMY15733.1"/>
    <property type="molecule type" value="Genomic_DNA"/>
</dbReference>
<feature type="compositionally biased region" description="Polar residues" evidence="4">
    <location>
        <begin position="806"/>
        <end position="819"/>
    </location>
</feature>
<dbReference type="SUPFAM" id="SSF48403">
    <property type="entry name" value="Ankyrin repeat"/>
    <property type="match status" value="1"/>
</dbReference>
<protein>
    <recommendedName>
        <fullName evidence="5">Azaphilone pigments biosynthesis cluster protein L N-terminal domain-containing protein</fullName>
    </recommendedName>
</protein>
<organism evidence="9 11">
    <name type="scientific">Hortaea werneckii</name>
    <name type="common">Black yeast</name>
    <name type="synonym">Cladosporium werneckii</name>
    <dbReference type="NCBI Taxonomy" id="91943"/>
    <lineage>
        <taxon>Eukaryota</taxon>
        <taxon>Fungi</taxon>
        <taxon>Dikarya</taxon>
        <taxon>Ascomycota</taxon>
        <taxon>Pezizomycotina</taxon>
        <taxon>Dothideomycetes</taxon>
        <taxon>Dothideomycetidae</taxon>
        <taxon>Mycosphaerellales</taxon>
        <taxon>Teratosphaeriaceae</taxon>
        <taxon>Hortaea</taxon>
    </lineage>
</organism>
<dbReference type="EMBL" id="QWIL01000093">
    <property type="protein sequence ID" value="RMY24188.1"/>
    <property type="molecule type" value="Genomic_DNA"/>
</dbReference>
<evidence type="ECO:0000313" key="12">
    <source>
        <dbReference type="Proteomes" id="UP000281245"/>
    </source>
</evidence>
<dbReference type="Pfam" id="PF12796">
    <property type="entry name" value="Ank_2"/>
    <property type="match status" value="1"/>
</dbReference>
<keyword evidence="2 3" id="KW-0040">ANK repeat</keyword>
<dbReference type="SMART" id="SM00248">
    <property type="entry name" value="ANK"/>
    <property type="match status" value="5"/>
</dbReference>
<dbReference type="InterPro" id="IPR036770">
    <property type="entry name" value="Ankyrin_rpt-contain_sf"/>
</dbReference>
<evidence type="ECO:0000256" key="4">
    <source>
        <dbReference type="SAM" id="MobiDB-lite"/>
    </source>
</evidence>
<evidence type="ECO:0000259" key="5">
    <source>
        <dbReference type="Pfam" id="PF17111"/>
    </source>
</evidence>
<evidence type="ECO:0000313" key="10">
    <source>
        <dbReference type="Proteomes" id="UP000271337"/>
    </source>
</evidence>
<proteinExistence type="predicted"/>
<keyword evidence="1" id="KW-0677">Repeat</keyword>
<evidence type="ECO:0000313" key="11">
    <source>
        <dbReference type="Proteomes" id="UP000276864"/>
    </source>
</evidence>
<dbReference type="Pfam" id="PF17111">
    <property type="entry name" value="PigL_N"/>
    <property type="match status" value="1"/>
</dbReference>
<dbReference type="Proteomes" id="UP000276864">
    <property type="component" value="Unassembled WGS sequence"/>
</dbReference>
<feature type="repeat" description="ANK" evidence="3">
    <location>
        <begin position="502"/>
        <end position="534"/>
    </location>
</feature>
<dbReference type="PANTHER" id="PTHR24134:SF9">
    <property type="entry name" value="ANKYRIN REPEAT AND SOCS BOX PROTEIN 8"/>
    <property type="match status" value="1"/>
</dbReference>
<dbReference type="Gene3D" id="1.25.40.20">
    <property type="entry name" value="Ankyrin repeat-containing domain"/>
    <property type="match status" value="2"/>
</dbReference>
<dbReference type="OrthoDB" id="341259at2759"/>
<dbReference type="InterPro" id="IPR002110">
    <property type="entry name" value="Ankyrin_rpt"/>
</dbReference>
<dbReference type="PANTHER" id="PTHR24134">
    <property type="entry name" value="ANKYRIN REPEAT-CONTAINING PROTEIN DDB_G0279043"/>
    <property type="match status" value="1"/>
</dbReference>
<dbReference type="EMBL" id="QWIM01000029">
    <property type="protein sequence ID" value="RMY41434.1"/>
    <property type="molecule type" value="Genomic_DNA"/>
</dbReference>
<dbReference type="Proteomes" id="UP000282582">
    <property type="component" value="Unassembled WGS sequence"/>
</dbReference>
<evidence type="ECO:0000313" key="7">
    <source>
        <dbReference type="EMBL" id="RMY15733.1"/>
    </source>
</evidence>
<name>A0A3M7BP18_HORWE</name>
<evidence type="ECO:0000256" key="3">
    <source>
        <dbReference type="PROSITE-ProRule" id="PRU00023"/>
    </source>
</evidence>
<sequence length="838" mass="92813">MDPLSITASCIAILEASTATGKALHKLIALRKAPEDLQQLFNEREASRALLVIVQSTLHRIQGTAVYRDNREALEQMLIRFRDEIGSLDAILEYQLTQPEANSSGLPEVRKLQWMKAGHKIRDIKQKIRDARSGLESAFVALNLQQSVDAHQRVLQIQTVVLQNQEDSQHRHARLIEEIMTQRTESYRANERIQQSVADTSTIGRERAQIDMRRHEELLSLLRDLQLRQQGGPTRFNAYDAAPLRDTIGQQANNNPVPGAIAPSTVRITATMATNRCPPICKCCCHQRTSFATPRYLRRFLGQLMLDYTSLLQPKACNYPPCKKRPGKSQFTYVFPTWFASRTLIADGTSGCLTGIGATWTLRIPFILPNNNCLWRFIVDDNLSSLRNQISWKKLNLNVVDEYGYSPMFWATISGSSKAKNLLEELGADSGGQSRNGCTVSRVLVEKEIYNQGSLPLDPTDLFGELGFTDLHVAIALPFYGGSLSAELLITNFVSVNSTDTVGWTPLHWAAFRGDLVSARLLLEWKANVNAVDKMGTTPLMLACVKGSCECIQLLIEKGADVRVRNAGGRTVLFYLSNECAGFVGQFIRSGIQLEQRSMYGVTALIVSVDSKTNPAVTAAFCEMGADIDSRDEFGQNAISRAICRDNAGGLGTLVQHLQERSEVATPYDSEGVMQTSSSNSDGTALYEVNQGEASHSMPLSPPSSLRRWAPDKYGCIALHYAALYGGTQVMKILAGADLRGLDPLQQNAEGDTPDDCFYRHRDVNGAPVRAPFEEEEAAWRSLMDSARRQNGLLIDCEDDESLNYSYDSNASEWGSSLDGSGDENQDEEIFQDAVQEL</sequence>
<gene>
    <name evidence="9" type="ORF">D0866_00598</name>
    <name evidence="8" type="ORF">D0867_01552</name>
    <name evidence="7" type="ORF">D0868_00719</name>
    <name evidence="6" type="ORF">D0869_11423</name>
</gene>
<feature type="compositionally biased region" description="Acidic residues" evidence="4">
    <location>
        <begin position="821"/>
        <end position="831"/>
    </location>
</feature>
<feature type="region of interest" description="Disordered" evidence="4">
    <location>
        <begin position="806"/>
        <end position="838"/>
    </location>
</feature>
<dbReference type="PROSITE" id="PS50297">
    <property type="entry name" value="ANK_REP_REGION"/>
    <property type="match status" value="2"/>
</dbReference>
<accession>A0A3M7BP18</accession>
<evidence type="ECO:0000313" key="9">
    <source>
        <dbReference type="EMBL" id="RMY41434.1"/>
    </source>
</evidence>
<dbReference type="VEuPathDB" id="FungiDB:BTJ68_05069"/>